<reference evidence="10 11" key="1">
    <citation type="submission" date="2016-10" db="EMBL/GenBank/DDBJ databases">
        <authorList>
            <person name="Varghese N."/>
            <person name="Submissions S."/>
        </authorList>
    </citation>
    <scope>NUCLEOTIDE SEQUENCE [LARGE SCALE GENOMIC DNA]</scope>
    <source>
        <strain evidence="10 11">DSM 20586</strain>
    </source>
</reference>
<evidence type="ECO:0000256" key="2">
    <source>
        <dbReference type="ARBA" id="ARBA00001936"/>
    </source>
</evidence>
<dbReference type="AlphaFoldDB" id="A0AB38A634"/>
<dbReference type="SMART" id="SM00471">
    <property type="entry name" value="HDc"/>
    <property type="match status" value="1"/>
</dbReference>
<comment type="caution">
    <text evidence="10">The sequence shown here is derived from an EMBL/GenBank/DDBJ whole genome shotgun (WGS) entry which is preliminary data.</text>
</comment>
<keyword evidence="7" id="KW-0378">Hydrolase</keyword>
<organism evidence="10 11">
    <name type="scientific">Atopobium minutum</name>
    <dbReference type="NCBI Taxonomy" id="1381"/>
    <lineage>
        <taxon>Bacteria</taxon>
        <taxon>Bacillati</taxon>
        <taxon>Actinomycetota</taxon>
        <taxon>Coriobacteriia</taxon>
        <taxon>Coriobacteriales</taxon>
        <taxon>Atopobiaceae</taxon>
        <taxon>Atopobium</taxon>
    </lineage>
</organism>
<dbReference type="GO" id="GO:0046872">
    <property type="term" value="F:metal ion binding"/>
    <property type="evidence" value="ECO:0007669"/>
    <property type="project" value="UniProtKB-KW"/>
</dbReference>
<dbReference type="Proteomes" id="UP000183687">
    <property type="component" value="Unassembled WGS sequence"/>
</dbReference>
<dbReference type="InterPro" id="IPR039356">
    <property type="entry name" value="YfbR/HDDC2"/>
</dbReference>
<gene>
    <name evidence="10" type="ORF">SAMN04489746_0690</name>
</gene>
<feature type="compositionally biased region" description="Low complexity" evidence="8">
    <location>
        <begin position="12"/>
        <end position="30"/>
    </location>
</feature>
<feature type="region of interest" description="Disordered" evidence="8">
    <location>
        <begin position="1"/>
        <end position="30"/>
    </location>
</feature>
<evidence type="ECO:0000313" key="11">
    <source>
        <dbReference type="Proteomes" id="UP000183687"/>
    </source>
</evidence>
<dbReference type="PROSITE" id="PS51831">
    <property type="entry name" value="HD"/>
    <property type="match status" value="1"/>
</dbReference>
<feature type="domain" description="HD" evidence="9">
    <location>
        <begin position="59"/>
        <end position="174"/>
    </location>
</feature>
<dbReference type="CDD" id="cd00077">
    <property type="entry name" value="HDc"/>
    <property type="match status" value="1"/>
</dbReference>
<dbReference type="NCBIfam" id="NF003009">
    <property type="entry name" value="PRK03826.1"/>
    <property type="match status" value="1"/>
</dbReference>
<dbReference type="Pfam" id="PF12917">
    <property type="entry name" value="YfbR-like"/>
    <property type="match status" value="1"/>
</dbReference>
<comment type="subunit">
    <text evidence="4">Homodimer.</text>
</comment>
<evidence type="ECO:0000256" key="6">
    <source>
        <dbReference type="ARBA" id="ARBA00022723"/>
    </source>
</evidence>
<evidence type="ECO:0000256" key="5">
    <source>
        <dbReference type="ARBA" id="ARBA00012964"/>
    </source>
</evidence>
<dbReference type="InterPro" id="IPR003607">
    <property type="entry name" value="HD/PDEase_dom"/>
</dbReference>
<dbReference type="GO" id="GO:0002953">
    <property type="term" value="F:5'-deoxynucleotidase activity"/>
    <property type="evidence" value="ECO:0007669"/>
    <property type="project" value="UniProtKB-EC"/>
</dbReference>
<keyword evidence="6" id="KW-0479">Metal-binding</keyword>
<name>A0AB38A634_9ACTN</name>
<accession>A0AB38A634</accession>
<comment type="cofactor">
    <cofactor evidence="3">
        <name>Co(2+)</name>
        <dbReference type="ChEBI" id="CHEBI:48828"/>
    </cofactor>
</comment>
<sequence>MAQPHSQRQDQQHAQQTRTQQQHAQQQHARQQSTFLAIVSRMKYINRWALMRNSREENLSEHSLDVALIAHVLATLACVRYGRTLDANRAAVIALLHDSSEIITGDMPTPVKYANGRIHDAYKDVEALAEESLINTLPEDLRAVYADLYQAQEPSEDELYLRRLVKAADKISALIKCIEEAQAGNAEFACAQQTCQACVDALASELPEVADFVAEFLPPYGSTLDELLSR</sequence>
<dbReference type="PANTHER" id="PTHR11845">
    <property type="entry name" value="5'-DEOXYNUCLEOTIDASE HDDC2"/>
    <property type="match status" value="1"/>
</dbReference>
<proteinExistence type="predicted"/>
<dbReference type="Gene3D" id="1.10.3210.10">
    <property type="entry name" value="Hypothetical protein af1432"/>
    <property type="match status" value="1"/>
</dbReference>
<dbReference type="EC" id="3.1.3.89" evidence="5"/>
<protein>
    <recommendedName>
        <fullName evidence="5">5'-deoxynucleotidase</fullName>
        <ecNumber evidence="5">3.1.3.89</ecNumber>
    </recommendedName>
</protein>
<evidence type="ECO:0000313" key="10">
    <source>
        <dbReference type="EMBL" id="SEB59450.1"/>
    </source>
</evidence>
<dbReference type="InterPro" id="IPR006674">
    <property type="entry name" value="HD_domain"/>
</dbReference>
<evidence type="ECO:0000256" key="4">
    <source>
        <dbReference type="ARBA" id="ARBA00011738"/>
    </source>
</evidence>
<evidence type="ECO:0000256" key="7">
    <source>
        <dbReference type="ARBA" id="ARBA00022801"/>
    </source>
</evidence>
<comment type="catalytic activity">
    <reaction evidence="1">
        <text>a 2'-deoxyribonucleoside 5'-phosphate + H2O = a 2'-deoxyribonucleoside + phosphate</text>
        <dbReference type="Rhea" id="RHEA:36167"/>
        <dbReference type="ChEBI" id="CHEBI:15377"/>
        <dbReference type="ChEBI" id="CHEBI:18274"/>
        <dbReference type="ChEBI" id="CHEBI:43474"/>
        <dbReference type="ChEBI" id="CHEBI:65317"/>
        <dbReference type="EC" id="3.1.3.89"/>
    </reaction>
</comment>
<evidence type="ECO:0000256" key="3">
    <source>
        <dbReference type="ARBA" id="ARBA00001941"/>
    </source>
</evidence>
<dbReference type="RefSeq" id="WP_002563210.1">
    <property type="nucleotide sequence ID" value="NZ_CALJSN010000004.1"/>
</dbReference>
<dbReference type="GO" id="GO:0005737">
    <property type="term" value="C:cytoplasm"/>
    <property type="evidence" value="ECO:0007669"/>
    <property type="project" value="TreeGrafter"/>
</dbReference>
<comment type="cofactor">
    <cofactor evidence="2">
        <name>Mn(2+)</name>
        <dbReference type="ChEBI" id="CHEBI:29035"/>
    </cofactor>
</comment>
<evidence type="ECO:0000259" key="9">
    <source>
        <dbReference type="PROSITE" id="PS51831"/>
    </source>
</evidence>
<evidence type="ECO:0000256" key="1">
    <source>
        <dbReference type="ARBA" id="ARBA00001638"/>
    </source>
</evidence>
<dbReference type="SUPFAM" id="SSF109604">
    <property type="entry name" value="HD-domain/PDEase-like"/>
    <property type="match status" value="1"/>
</dbReference>
<evidence type="ECO:0000256" key="8">
    <source>
        <dbReference type="SAM" id="MobiDB-lite"/>
    </source>
</evidence>
<dbReference type="PANTHER" id="PTHR11845:SF13">
    <property type="entry name" value="5'-DEOXYNUCLEOTIDASE HDDC2"/>
    <property type="match status" value="1"/>
</dbReference>
<dbReference type="EMBL" id="FNSH01000001">
    <property type="protein sequence ID" value="SEB59450.1"/>
    <property type="molecule type" value="Genomic_DNA"/>
</dbReference>